<proteinExistence type="predicted"/>
<dbReference type="EMBL" id="UOFQ01000018">
    <property type="protein sequence ID" value="VAW85178.1"/>
    <property type="molecule type" value="Genomic_DNA"/>
</dbReference>
<evidence type="ECO:0008006" key="2">
    <source>
        <dbReference type="Google" id="ProtNLM"/>
    </source>
</evidence>
<organism evidence="1">
    <name type="scientific">hydrothermal vent metagenome</name>
    <dbReference type="NCBI Taxonomy" id="652676"/>
    <lineage>
        <taxon>unclassified sequences</taxon>
        <taxon>metagenomes</taxon>
        <taxon>ecological metagenomes</taxon>
    </lineage>
</organism>
<sequence length="89" mass="10041">MKQYKIQDDLLLQKVVDEMVILDPESGNYFSLDEVGSRMIELFRETGSVAEVVKAMAQEYKAIDSDIESDMITLLDEMVRHGVVKVVGS</sequence>
<dbReference type="Pfam" id="PF05402">
    <property type="entry name" value="PqqD"/>
    <property type="match status" value="1"/>
</dbReference>
<dbReference type="AlphaFoldDB" id="A0A3B0YVZ8"/>
<accession>A0A3B0YVZ8</accession>
<name>A0A3B0YVZ8_9ZZZZ</name>
<dbReference type="InterPro" id="IPR041881">
    <property type="entry name" value="PqqD_sf"/>
</dbReference>
<evidence type="ECO:0000313" key="1">
    <source>
        <dbReference type="EMBL" id="VAW85178.1"/>
    </source>
</evidence>
<reference evidence="1" key="1">
    <citation type="submission" date="2018-06" db="EMBL/GenBank/DDBJ databases">
        <authorList>
            <person name="Zhirakovskaya E."/>
        </authorList>
    </citation>
    <scope>NUCLEOTIDE SEQUENCE</scope>
</reference>
<protein>
    <recommendedName>
        <fullName evidence="2">Coenzyme PQQ synthesis protein D (PqqD)</fullName>
    </recommendedName>
</protein>
<dbReference type="InterPro" id="IPR008792">
    <property type="entry name" value="PQQD"/>
</dbReference>
<gene>
    <name evidence="1" type="ORF">MNBD_GAMMA17-1778</name>
</gene>
<dbReference type="Gene3D" id="1.10.10.1150">
    <property type="entry name" value="Coenzyme PQQ synthesis protein D (PqqD)"/>
    <property type="match status" value="1"/>
</dbReference>